<accession>A0A8S5T2H7</accession>
<dbReference type="EMBL" id="BK032730">
    <property type="protein sequence ID" value="DAF57175.1"/>
    <property type="molecule type" value="Genomic_DNA"/>
</dbReference>
<name>A0A8S5T2H7_9CAUD</name>
<evidence type="ECO:0000313" key="1">
    <source>
        <dbReference type="EMBL" id="DAF57175.1"/>
    </source>
</evidence>
<protein>
    <submittedName>
        <fullName evidence="1">Terminase small subunit</fullName>
    </submittedName>
</protein>
<sequence>MEEKVQKKRTRPRIQIDLEKVEQLAQVCDNEEEIALALGISYRTLRNRKKDFANFATAIKKGKAKANAFVGGKLMSLIREGNPAATIFYMKSRCGWKETDRKEITGKDGEPVKVDKVNQLDLSKLSLEQLDALEGIVNAASNDTGDQTS</sequence>
<reference evidence="1" key="1">
    <citation type="journal article" date="2021" name="Proc. Natl. Acad. Sci. U.S.A.">
        <title>A Catalog of Tens of Thousands of Viruses from Human Metagenomes Reveals Hidden Associations with Chronic Diseases.</title>
        <authorList>
            <person name="Tisza M.J."/>
            <person name="Buck C.B."/>
        </authorList>
    </citation>
    <scope>NUCLEOTIDE SEQUENCE</scope>
    <source>
        <strain evidence="1">Ct5ra14</strain>
    </source>
</reference>
<proteinExistence type="predicted"/>
<organism evidence="1">
    <name type="scientific">Myoviridae sp. ct5ra14</name>
    <dbReference type="NCBI Taxonomy" id="2827659"/>
    <lineage>
        <taxon>Viruses</taxon>
        <taxon>Duplodnaviria</taxon>
        <taxon>Heunggongvirae</taxon>
        <taxon>Uroviricota</taxon>
        <taxon>Caudoviricetes</taxon>
    </lineage>
</organism>